<accession>A0A450TD83</accession>
<dbReference type="AlphaFoldDB" id="A0A450TD83"/>
<gene>
    <name evidence="1" type="ORF">BECKFW1821C_GA0114237_100666</name>
</gene>
<dbReference type="EMBL" id="CAADFE010000006">
    <property type="protein sequence ID" value="VFJ64898.1"/>
    <property type="molecule type" value="Genomic_DNA"/>
</dbReference>
<organism evidence="1">
    <name type="scientific">Candidatus Kentrum sp. FW</name>
    <dbReference type="NCBI Taxonomy" id="2126338"/>
    <lineage>
        <taxon>Bacteria</taxon>
        <taxon>Pseudomonadati</taxon>
        <taxon>Pseudomonadota</taxon>
        <taxon>Gammaproteobacteria</taxon>
        <taxon>Candidatus Kentrum</taxon>
    </lineage>
</organism>
<proteinExistence type="predicted"/>
<name>A0A450TD83_9GAMM</name>
<evidence type="ECO:0000313" key="1">
    <source>
        <dbReference type="EMBL" id="VFJ64898.1"/>
    </source>
</evidence>
<sequence>MTDGDCRGAWIGRREPGGAWALVEIAMELDARIADQERGKKLEYCVVAVNKAGKGEAGKGEASNTVTVIL</sequence>
<protein>
    <submittedName>
        <fullName evidence="1">Uncharacterized protein</fullName>
    </submittedName>
</protein>
<reference evidence="1" key="1">
    <citation type="submission" date="2019-02" db="EMBL/GenBank/DDBJ databases">
        <authorList>
            <person name="Gruber-Vodicka R. H."/>
            <person name="Seah K. B. B."/>
        </authorList>
    </citation>
    <scope>NUCLEOTIDE SEQUENCE</scope>
    <source>
        <strain evidence="1">BECK_BZ131</strain>
    </source>
</reference>